<evidence type="ECO:0000313" key="1">
    <source>
        <dbReference type="EMBL" id="KAJ7366154.1"/>
    </source>
</evidence>
<dbReference type="Proteomes" id="UP001218218">
    <property type="component" value="Unassembled WGS sequence"/>
</dbReference>
<evidence type="ECO:0000313" key="2">
    <source>
        <dbReference type="Proteomes" id="UP001218218"/>
    </source>
</evidence>
<organism evidence="1 2">
    <name type="scientific">Mycena albidolilacea</name>
    <dbReference type="NCBI Taxonomy" id="1033008"/>
    <lineage>
        <taxon>Eukaryota</taxon>
        <taxon>Fungi</taxon>
        <taxon>Dikarya</taxon>
        <taxon>Basidiomycota</taxon>
        <taxon>Agaricomycotina</taxon>
        <taxon>Agaricomycetes</taxon>
        <taxon>Agaricomycetidae</taxon>
        <taxon>Agaricales</taxon>
        <taxon>Marasmiineae</taxon>
        <taxon>Mycenaceae</taxon>
        <taxon>Mycena</taxon>
    </lineage>
</organism>
<sequence length="324" mass="35125">MSSGLPPPYEAADHSYSEAPRYVYYRVYALDEMLHCTNGPNPFIGRIKATSVPPPHTIASLKRALVQAEELPDPSGDLTSLFKTRDARKAMAKGARVDILTGELGATPQMSVVLVFLADPEEPLRVSDNDGVNSDDELPTLYYRLYNRAGEEHSVCAFDMREPALGRIYRDSIPPPRNALCVKRRIARVEGKPIYKLADLFTDTKTDTPHSPTAVVDDTHGLLLEKPILMVLPECRPGLYNQPVLVVALPSEPGNTARWLSPSPGDTLLTDGVAQSMVSLSMPCVGQCAPMLPIPSPPPSLHFPYPGVLSITSASTSPTPSPSS</sequence>
<proteinExistence type="predicted"/>
<keyword evidence="2" id="KW-1185">Reference proteome</keyword>
<dbReference type="EMBL" id="JARIHO010000002">
    <property type="protein sequence ID" value="KAJ7366154.1"/>
    <property type="molecule type" value="Genomic_DNA"/>
</dbReference>
<gene>
    <name evidence="1" type="ORF">DFH08DRAFT_948203</name>
</gene>
<protein>
    <submittedName>
        <fullName evidence="1">Uncharacterized protein</fullName>
    </submittedName>
</protein>
<comment type="caution">
    <text evidence="1">The sequence shown here is derived from an EMBL/GenBank/DDBJ whole genome shotgun (WGS) entry which is preliminary data.</text>
</comment>
<name>A0AAD7F2V4_9AGAR</name>
<reference evidence="1" key="1">
    <citation type="submission" date="2023-03" db="EMBL/GenBank/DDBJ databases">
        <title>Massive genome expansion in bonnet fungi (Mycena s.s.) driven by repeated elements and novel gene families across ecological guilds.</title>
        <authorList>
            <consortium name="Lawrence Berkeley National Laboratory"/>
            <person name="Harder C.B."/>
            <person name="Miyauchi S."/>
            <person name="Viragh M."/>
            <person name="Kuo A."/>
            <person name="Thoen E."/>
            <person name="Andreopoulos B."/>
            <person name="Lu D."/>
            <person name="Skrede I."/>
            <person name="Drula E."/>
            <person name="Henrissat B."/>
            <person name="Morin E."/>
            <person name="Kohler A."/>
            <person name="Barry K."/>
            <person name="LaButti K."/>
            <person name="Morin E."/>
            <person name="Salamov A."/>
            <person name="Lipzen A."/>
            <person name="Mereny Z."/>
            <person name="Hegedus B."/>
            <person name="Baldrian P."/>
            <person name="Stursova M."/>
            <person name="Weitz H."/>
            <person name="Taylor A."/>
            <person name="Grigoriev I.V."/>
            <person name="Nagy L.G."/>
            <person name="Martin F."/>
            <person name="Kauserud H."/>
        </authorList>
    </citation>
    <scope>NUCLEOTIDE SEQUENCE</scope>
    <source>
        <strain evidence="1">CBHHK002</strain>
    </source>
</reference>
<accession>A0AAD7F2V4</accession>
<dbReference type="AlphaFoldDB" id="A0AAD7F2V4"/>